<keyword evidence="1 8" id="KW-0597">Phosphoprotein</keyword>
<feature type="domain" description="Response regulatory" evidence="11">
    <location>
        <begin position="7"/>
        <end position="121"/>
    </location>
</feature>
<proteinExistence type="predicted"/>
<evidence type="ECO:0000259" key="11">
    <source>
        <dbReference type="PROSITE" id="PS50110"/>
    </source>
</evidence>
<evidence type="ECO:0000256" key="6">
    <source>
        <dbReference type="ARBA" id="ARBA00023125"/>
    </source>
</evidence>
<dbReference type="Proteomes" id="UP000191418">
    <property type="component" value="Unassembled WGS sequence"/>
</dbReference>
<dbReference type="PROSITE" id="PS00688">
    <property type="entry name" value="SIGMA54_INTERACT_3"/>
    <property type="match status" value="1"/>
</dbReference>
<dbReference type="GO" id="GO:0005524">
    <property type="term" value="F:ATP binding"/>
    <property type="evidence" value="ECO:0007669"/>
    <property type="project" value="UniProtKB-KW"/>
</dbReference>
<dbReference type="InterPro" id="IPR025943">
    <property type="entry name" value="Sigma_54_int_dom_ATP-bd_2"/>
</dbReference>
<dbReference type="PANTHER" id="PTHR32071">
    <property type="entry name" value="TRANSCRIPTIONAL REGULATORY PROTEIN"/>
    <property type="match status" value="1"/>
</dbReference>
<dbReference type="FunFam" id="3.40.50.300:FF:000006">
    <property type="entry name" value="DNA-binding transcriptional regulator NtrC"/>
    <property type="match status" value="1"/>
</dbReference>
<dbReference type="CDD" id="cd00009">
    <property type="entry name" value="AAA"/>
    <property type="match status" value="1"/>
</dbReference>
<evidence type="ECO:0000256" key="2">
    <source>
        <dbReference type="ARBA" id="ARBA00022741"/>
    </source>
</evidence>
<dbReference type="InterPro" id="IPR058031">
    <property type="entry name" value="AAA_lid_NorR"/>
</dbReference>
<evidence type="ECO:0000256" key="4">
    <source>
        <dbReference type="ARBA" id="ARBA00023012"/>
    </source>
</evidence>
<dbReference type="InterPro" id="IPR025944">
    <property type="entry name" value="Sigma_54_int_dom_CS"/>
</dbReference>
<name>A0A1T4RX90_9GAMM</name>
<dbReference type="InterPro" id="IPR001789">
    <property type="entry name" value="Sig_transdc_resp-reg_receiver"/>
</dbReference>
<dbReference type="CDD" id="cd17572">
    <property type="entry name" value="REC_NtrC1-like"/>
    <property type="match status" value="1"/>
</dbReference>
<dbReference type="Gene3D" id="3.40.50.2300">
    <property type="match status" value="1"/>
</dbReference>
<feature type="compositionally biased region" description="Polar residues" evidence="9">
    <location>
        <begin position="440"/>
        <end position="467"/>
    </location>
</feature>
<dbReference type="Pfam" id="PF00072">
    <property type="entry name" value="Response_reg"/>
    <property type="match status" value="1"/>
</dbReference>
<dbReference type="InterPro" id="IPR011006">
    <property type="entry name" value="CheY-like_superfamily"/>
</dbReference>
<dbReference type="FunFam" id="1.10.8.60:FF:000120">
    <property type="entry name" value="Sigma-54-dependent Fis family transcriptional regulator"/>
    <property type="match status" value="1"/>
</dbReference>
<evidence type="ECO:0000313" key="13">
    <source>
        <dbReference type="Proteomes" id="UP000191418"/>
    </source>
</evidence>
<evidence type="ECO:0000256" key="5">
    <source>
        <dbReference type="ARBA" id="ARBA00023015"/>
    </source>
</evidence>
<dbReference type="PANTHER" id="PTHR32071:SF117">
    <property type="entry name" value="PTS-DEPENDENT DIHYDROXYACETONE KINASE OPERON REGULATORY PROTEIN-RELATED"/>
    <property type="match status" value="1"/>
</dbReference>
<sequence length="521" mass="57999">MDQQALSILIVEDSPSLSGLYQSYLEKEAYKITVAETGQQALALLSQQLFDGLLLDLQLPDLNGIEILKRLHEQQYPAATVIMTAHGSVATAVETMHYGAVDYLEKPFDSSRLIVTIKNALKSKLLEKQLQNFQDSFERKRFAGFVGGALPMQRVYSIIESAAPSKATVFITGESGTGKEVCAEAIHQLSPRNKGAFVALNCGAIPKDLMESEIFGHIKGAFTGAVSPRQGAAERSDGGTLFLDEICEMDLELQVKLLRFIQTGTFQKVGSSQTQKVDVRFVCATNREPLKEVEAGRFREDLYYRLHVIPIQLPALRERGSDIMILARHFLKLYSKEEGKKFKQFDPEAEVILSSFNWPGNIRQLQNVIRNIIVLNDGEQVSADMLPPPLNNLTANIEQRISQFATPQFTQKALDENIDLNAESPIAPTEQPFQPIQPIPNDTTNPLAESAESLEQTEQPTSPLLASSSEQIRPLWQVEKEVIEHAIHLCDDNIPKAAALLEISPSTIYRKKQTWDSLLVE</sequence>
<evidence type="ECO:0000256" key="1">
    <source>
        <dbReference type="ARBA" id="ARBA00022553"/>
    </source>
</evidence>
<dbReference type="AlphaFoldDB" id="A0A1T4RX90"/>
<comment type="caution">
    <text evidence="12">The sequence shown here is derived from an EMBL/GenBank/DDBJ whole genome shotgun (WGS) entry which is preliminary data.</text>
</comment>
<dbReference type="PROSITE" id="PS50110">
    <property type="entry name" value="RESPONSE_REGULATORY"/>
    <property type="match status" value="1"/>
</dbReference>
<protein>
    <submittedName>
        <fullName evidence="12">Sigma-54-dependent Fis family transcriptional regulator</fullName>
    </submittedName>
</protein>
<dbReference type="Gene3D" id="1.10.10.60">
    <property type="entry name" value="Homeodomain-like"/>
    <property type="match status" value="1"/>
</dbReference>
<dbReference type="EMBL" id="MTSM01000022">
    <property type="protein sequence ID" value="OPX54591.1"/>
    <property type="molecule type" value="Genomic_DNA"/>
</dbReference>
<dbReference type="InterPro" id="IPR003593">
    <property type="entry name" value="AAA+_ATPase"/>
</dbReference>
<dbReference type="InterPro" id="IPR027417">
    <property type="entry name" value="P-loop_NTPase"/>
</dbReference>
<dbReference type="SUPFAM" id="SSF52172">
    <property type="entry name" value="CheY-like"/>
    <property type="match status" value="1"/>
</dbReference>
<evidence type="ECO:0000256" key="3">
    <source>
        <dbReference type="ARBA" id="ARBA00022840"/>
    </source>
</evidence>
<keyword evidence="5" id="KW-0805">Transcription regulation</keyword>
<feature type="region of interest" description="Disordered" evidence="9">
    <location>
        <begin position="426"/>
        <end position="467"/>
    </location>
</feature>
<dbReference type="InterPro" id="IPR002197">
    <property type="entry name" value="HTH_Fis"/>
</dbReference>
<keyword evidence="13" id="KW-1185">Reference proteome</keyword>
<dbReference type="InterPro" id="IPR009057">
    <property type="entry name" value="Homeodomain-like_sf"/>
</dbReference>
<gene>
    <name evidence="12" type="ORF">BTE48_13505</name>
</gene>
<dbReference type="InterPro" id="IPR002078">
    <property type="entry name" value="Sigma_54_int"/>
</dbReference>
<keyword evidence="3" id="KW-0067">ATP-binding</keyword>
<evidence type="ECO:0000313" key="12">
    <source>
        <dbReference type="EMBL" id="OPX54591.1"/>
    </source>
</evidence>
<dbReference type="GO" id="GO:0006355">
    <property type="term" value="P:regulation of DNA-templated transcription"/>
    <property type="evidence" value="ECO:0007669"/>
    <property type="project" value="InterPro"/>
</dbReference>
<organism evidence="12 13">
    <name type="scientific">Oceanospirillum multiglobuliferum</name>
    <dbReference type="NCBI Taxonomy" id="64969"/>
    <lineage>
        <taxon>Bacteria</taxon>
        <taxon>Pseudomonadati</taxon>
        <taxon>Pseudomonadota</taxon>
        <taxon>Gammaproteobacteria</taxon>
        <taxon>Oceanospirillales</taxon>
        <taxon>Oceanospirillaceae</taxon>
        <taxon>Oceanospirillum</taxon>
    </lineage>
</organism>
<dbReference type="OrthoDB" id="9804019at2"/>
<reference evidence="12 13" key="1">
    <citation type="submission" date="2017-01" db="EMBL/GenBank/DDBJ databases">
        <title>Genome Sequencing of a Marine Spirillum, Oceanospirillum multiglobuliferum ATCC 33336, from Japan.</title>
        <authorList>
            <person name="Carney J.G."/>
            <person name="Trachtenberg A.M."/>
            <person name="Rheaume B.A."/>
            <person name="Linnane J.D."/>
            <person name="Pitts N.L."/>
            <person name="Mykles D.L."/>
            <person name="Maclea K.S."/>
        </authorList>
    </citation>
    <scope>NUCLEOTIDE SEQUENCE [LARGE SCALE GENOMIC DNA]</scope>
    <source>
        <strain evidence="12 13">ATCC 33336</strain>
    </source>
</reference>
<feature type="modified residue" description="4-aspartylphosphate" evidence="8">
    <location>
        <position position="56"/>
    </location>
</feature>
<dbReference type="PROSITE" id="PS00676">
    <property type="entry name" value="SIGMA54_INTERACT_2"/>
    <property type="match status" value="1"/>
</dbReference>
<evidence type="ECO:0000256" key="7">
    <source>
        <dbReference type="ARBA" id="ARBA00023163"/>
    </source>
</evidence>
<accession>A0A1T4RX90</accession>
<dbReference type="Pfam" id="PF25601">
    <property type="entry name" value="AAA_lid_14"/>
    <property type="match status" value="1"/>
</dbReference>
<dbReference type="RefSeq" id="WP_078746170.1">
    <property type="nucleotide sequence ID" value="NZ_FUXG01000021.1"/>
</dbReference>
<keyword evidence="6" id="KW-0238">DNA-binding</keyword>
<keyword evidence="7" id="KW-0804">Transcription</keyword>
<feature type="domain" description="Sigma-54 factor interaction" evidence="10">
    <location>
        <begin position="145"/>
        <end position="374"/>
    </location>
</feature>
<dbReference type="SMART" id="SM00448">
    <property type="entry name" value="REC"/>
    <property type="match status" value="1"/>
</dbReference>
<dbReference type="SUPFAM" id="SSF52540">
    <property type="entry name" value="P-loop containing nucleoside triphosphate hydrolases"/>
    <property type="match status" value="1"/>
</dbReference>
<dbReference type="Gene3D" id="3.40.50.300">
    <property type="entry name" value="P-loop containing nucleotide triphosphate hydrolases"/>
    <property type="match status" value="1"/>
</dbReference>
<keyword evidence="4" id="KW-0902">Two-component regulatory system</keyword>
<evidence type="ECO:0000259" key="10">
    <source>
        <dbReference type="PROSITE" id="PS50045"/>
    </source>
</evidence>
<dbReference type="PROSITE" id="PS50045">
    <property type="entry name" value="SIGMA54_INTERACT_4"/>
    <property type="match status" value="1"/>
</dbReference>
<keyword evidence="2" id="KW-0547">Nucleotide-binding</keyword>
<dbReference type="STRING" id="64969.SAMN02745127_02634"/>
<dbReference type="Gene3D" id="1.10.8.60">
    <property type="match status" value="1"/>
</dbReference>
<evidence type="ECO:0000256" key="9">
    <source>
        <dbReference type="SAM" id="MobiDB-lite"/>
    </source>
</evidence>
<dbReference type="GO" id="GO:0000160">
    <property type="term" value="P:phosphorelay signal transduction system"/>
    <property type="evidence" value="ECO:0007669"/>
    <property type="project" value="UniProtKB-KW"/>
</dbReference>
<dbReference type="SUPFAM" id="SSF46689">
    <property type="entry name" value="Homeodomain-like"/>
    <property type="match status" value="1"/>
</dbReference>
<dbReference type="SMART" id="SM00382">
    <property type="entry name" value="AAA"/>
    <property type="match status" value="1"/>
</dbReference>
<evidence type="ECO:0000256" key="8">
    <source>
        <dbReference type="PROSITE-ProRule" id="PRU00169"/>
    </source>
</evidence>
<dbReference type="Pfam" id="PF02954">
    <property type="entry name" value="HTH_8"/>
    <property type="match status" value="1"/>
</dbReference>
<dbReference type="GO" id="GO:0043565">
    <property type="term" value="F:sequence-specific DNA binding"/>
    <property type="evidence" value="ECO:0007669"/>
    <property type="project" value="InterPro"/>
</dbReference>
<dbReference type="Pfam" id="PF00158">
    <property type="entry name" value="Sigma54_activat"/>
    <property type="match status" value="1"/>
</dbReference>